<dbReference type="OrthoDB" id="10039566at2759"/>
<accession>A0A8H3EYJ5</accession>
<protein>
    <submittedName>
        <fullName evidence="3">Uncharacterized protein</fullName>
    </submittedName>
</protein>
<dbReference type="GO" id="GO:0000329">
    <property type="term" value="C:fungal-type vacuole membrane"/>
    <property type="evidence" value="ECO:0007669"/>
    <property type="project" value="InterPro"/>
</dbReference>
<dbReference type="InterPro" id="IPR022185">
    <property type="entry name" value="DUF3712"/>
</dbReference>
<keyword evidence="2" id="KW-0812">Transmembrane</keyword>
<dbReference type="PANTHER" id="PTHR35895:SF1">
    <property type="entry name" value="LIPID-BINDING SERUM GLYCOPROTEIN C-TERMINAL DOMAIN-CONTAINING PROTEIN"/>
    <property type="match status" value="1"/>
</dbReference>
<reference evidence="3" key="1">
    <citation type="submission" date="2021-03" db="EMBL/GenBank/DDBJ databases">
        <authorList>
            <person name="Tagirdzhanova G."/>
        </authorList>
    </citation>
    <scope>NUCLEOTIDE SEQUENCE</scope>
</reference>
<keyword evidence="2" id="KW-0472">Membrane</keyword>
<dbReference type="AlphaFoldDB" id="A0A8H3EYJ5"/>
<name>A0A8H3EYJ5_9LECA</name>
<feature type="transmembrane region" description="Helical" evidence="2">
    <location>
        <begin position="38"/>
        <end position="62"/>
    </location>
</feature>
<sequence length="355" mass="38393">MSDYGGKAGDSSHIEEIGTGQKPKPTFGTKLKRHYKRFWWLHLIFFICFTLIIVLCLIYLAYPHIAQQGITASTLTIQSLILSSPTLTTFHLTQTALITNNNTYHPHLDAFNASISLHSSSSSDDTPYAQITLPSIHATRTATSSVNQTVQITNLSAFNAYSAAVLGSESVELRVKGRTKLHEMRFPSTVVDYDKVVRMKGLNSLTGFSIPSFSIKLPPDPTDGTNLIGQIYIPNPSVMTLEMGNLTLTTHISNTTLSLGITHLTNLVLRPGNNTLPMRSTINQTLVVSSLLSGRYPDGVLPVDIGVQSVERGGVRLGYFEEALRGVRLGVRLDVGRALREVGVDVGGGGGGGGK</sequence>
<evidence type="ECO:0000313" key="4">
    <source>
        <dbReference type="Proteomes" id="UP000664521"/>
    </source>
</evidence>
<gene>
    <name evidence="3" type="ORF">HETSPECPRED_001655</name>
</gene>
<dbReference type="EMBL" id="CAJPDS010000013">
    <property type="protein sequence ID" value="CAF9913769.1"/>
    <property type="molecule type" value="Genomic_DNA"/>
</dbReference>
<keyword evidence="2" id="KW-1133">Transmembrane helix</keyword>
<comment type="caution">
    <text evidence="3">The sequence shown here is derived from an EMBL/GenBank/DDBJ whole genome shotgun (WGS) entry which is preliminary data.</text>
</comment>
<keyword evidence="4" id="KW-1185">Reference proteome</keyword>
<proteinExistence type="predicted"/>
<dbReference type="Pfam" id="PF12505">
    <property type="entry name" value="DUF3712"/>
    <property type="match status" value="1"/>
</dbReference>
<evidence type="ECO:0000313" key="3">
    <source>
        <dbReference type="EMBL" id="CAF9913769.1"/>
    </source>
</evidence>
<dbReference type="InterPro" id="IPR046368">
    <property type="entry name" value="Tag1"/>
</dbReference>
<organism evidence="3 4">
    <name type="scientific">Heterodermia speciosa</name>
    <dbReference type="NCBI Taxonomy" id="116794"/>
    <lineage>
        <taxon>Eukaryota</taxon>
        <taxon>Fungi</taxon>
        <taxon>Dikarya</taxon>
        <taxon>Ascomycota</taxon>
        <taxon>Pezizomycotina</taxon>
        <taxon>Lecanoromycetes</taxon>
        <taxon>OSLEUM clade</taxon>
        <taxon>Lecanoromycetidae</taxon>
        <taxon>Caliciales</taxon>
        <taxon>Physciaceae</taxon>
        <taxon>Heterodermia</taxon>
    </lineage>
</organism>
<feature type="region of interest" description="Disordered" evidence="1">
    <location>
        <begin position="1"/>
        <end position="21"/>
    </location>
</feature>
<dbReference type="Proteomes" id="UP000664521">
    <property type="component" value="Unassembled WGS sequence"/>
</dbReference>
<evidence type="ECO:0000256" key="1">
    <source>
        <dbReference type="SAM" id="MobiDB-lite"/>
    </source>
</evidence>
<dbReference type="PANTHER" id="PTHR35895">
    <property type="entry name" value="CHROMOSOME 16, WHOLE GENOME SHOTGUN SEQUENCE"/>
    <property type="match status" value="1"/>
</dbReference>
<evidence type="ECO:0000256" key="2">
    <source>
        <dbReference type="SAM" id="Phobius"/>
    </source>
</evidence>